<dbReference type="GO" id="GO:0016491">
    <property type="term" value="F:oxidoreductase activity"/>
    <property type="evidence" value="ECO:0007669"/>
    <property type="project" value="InterPro"/>
</dbReference>
<protein>
    <recommendedName>
        <fullName evidence="6">Fatty acid hydroxylase domain-containing protein</fullName>
    </recommendedName>
</protein>
<dbReference type="Proteomes" id="UP000820818">
    <property type="component" value="Linkage Group LG8"/>
</dbReference>
<dbReference type="InterPro" id="IPR006694">
    <property type="entry name" value="Fatty_acid_hydroxylase"/>
</dbReference>
<feature type="transmembrane region" description="Helical" evidence="5">
    <location>
        <begin position="61"/>
        <end position="84"/>
    </location>
</feature>
<evidence type="ECO:0000256" key="1">
    <source>
        <dbReference type="ARBA" id="ARBA00004370"/>
    </source>
</evidence>
<dbReference type="InterPro" id="IPR050307">
    <property type="entry name" value="Sterol_Desaturase_Related"/>
</dbReference>
<name>A0AAD5L3V0_9CRUS</name>
<dbReference type="GO" id="GO:0005506">
    <property type="term" value="F:iron ion binding"/>
    <property type="evidence" value="ECO:0007669"/>
    <property type="project" value="InterPro"/>
</dbReference>
<evidence type="ECO:0000256" key="3">
    <source>
        <dbReference type="ARBA" id="ARBA00022989"/>
    </source>
</evidence>
<evidence type="ECO:0000259" key="6">
    <source>
        <dbReference type="Pfam" id="PF04116"/>
    </source>
</evidence>
<sequence length="299" mass="35212">MKTEAHYRSKFISKSNIQFVALLVALLSLNHVWNLKTIIGIQIQNGWNKILDRIGDNPFNLYVYSLNVSFLIVYWTIGLAYLLMELSTWPKFIFRRKVQPNVVIDKRKIPSLIRLNLFNQCFVMVPCSIIAGYYSLMNKESAPPVREVPTLLRFVADLMILIPTQEIFVYYTHRMFHHRLLYKWTHKWHHEWTSPVALSAMYNHPLEQLIGNVIPGSIGFLLTNSHFFTQWFWHIWSTVRSLNDHSGYRLFSFPSPVRHDFHHQKSTECFAVWAWGPLDYFHGTDKTFRAKIASGELSH</sequence>
<feature type="domain" description="Fatty acid hydroxylase" evidence="6">
    <location>
        <begin position="160"/>
        <end position="284"/>
    </location>
</feature>
<evidence type="ECO:0000313" key="8">
    <source>
        <dbReference type="Proteomes" id="UP000820818"/>
    </source>
</evidence>
<dbReference type="AlphaFoldDB" id="A0AAD5L3V0"/>
<dbReference type="GO" id="GO:0016020">
    <property type="term" value="C:membrane"/>
    <property type="evidence" value="ECO:0007669"/>
    <property type="project" value="UniProtKB-SubCell"/>
</dbReference>
<gene>
    <name evidence="7" type="ORF">GHT06_020057</name>
</gene>
<comment type="caution">
    <text evidence="7">The sequence shown here is derived from an EMBL/GenBank/DDBJ whole genome shotgun (WGS) entry which is preliminary data.</text>
</comment>
<feature type="transmembrane region" description="Helical" evidence="5">
    <location>
        <begin position="151"/>
        <end position="171"/>
    </location>
</feature>
<dbReference type="GO" id="GO:0008610">
    <property type="term" value="P:lipid biosynthetic process"/>
    <property type="evidence" value="ECO:0007669"/>
    <property type="project" value="InterPro"/>
</dbReference>
<feature type="transmembrane region" description="Helical" evidence="5">
    <location>
        <begin position="117"/>
        <end position="136"/>
    </location>
</feature>
<evidence type="ECO:0000256" key="5">
    <source>
        <dbReference type="SAM" id="Phobius"/>
    </source>
</evidence>
<accession>A0AAD5L3V0</accession>
<keyword evidence="8" id="KW-1185">Reference proteome</keyword>
<proteinExistence type="predicted"/>
<evidence type="ECO:0000256" key="2">
    <source>
        <dbReference type="ARBA" id="ARBA00022692"/>
    </source>
</evidence>
<dbReference type="PANTHER" id="PTHR11863">
    <property type="entry name" value="STEROL DESATURASE"/>
    <property type="match status" value="1"/>
</dbReference>
<keyword evidence="4 5" id="KW-0472">Membrane</keyword>
<evidence type="ECO:0000256" key="4">
    <source>
        <dbReference type="ARBA" id="ARBA00023136"/>
    </source>
</evidence>
<keyword evidence="3 5" id="KW-1133">Transmembrane helix</keyword>
<comment type="subcellular location">
    <subcellularLocation>
        <location evidence="1">Membrane</location>
    </subcellularLocation>
</comment>
<reference evidence="7 8" key="1">
    <citation type="submission" date="2022-05" db="EMBL/GenBank/DDBJ databases">
        <title>A multi-omics perspective on studying reproductive biology in Daphnia sinensis.</title>
        <authorList>
            <person name="Jia J."/>
        </authorList>
    </citation>
    <scope>NUCLEOTIDE SEQUENCE [LARGE SCALE GENOMIC DNA]</scope>
    <source>
        <strain evidence="7 8">WSL</strain>
    </source>
</reference>
<dbReference type="Pfam" id="PF04116">
    <property type="entry name" value="FA_hydroxylase"/>
    <property type="match status" value="1"/>
</dbReference>
<keyword evidence="2 5" id="KW-0812">Transmembrane</keyword>
<dbReference type="EMBL" id="WJBH02000008">
    <property type="protein sequence ID" value="KAI9554780.1"/>
    <property type="molecule type" value="Genomic_DNA"/>
</dbReference>
<organism evidence="7 8">
    <name type="scientific">Daphnia sinensis</name>
    <dbReference type="NCBI Taxonomy" id="1820382"/>
    <lineage>
        <taxon>Eukaryota</taxon>
        <taxon>Metazoa</taxon>
        <taxon>Ecdysozoa</taxon>
        <taxon>Arthropoda</taxon>
        <taxon>Crustacea</taxon>
        <taxon>Branchiopoda</taxon>
        <taxon>Diplostraca</taxon>
        <taxon>Cladocera</taxon>
        <taxon>Anomopoda</taxon>
        <taxon>Daphniidae</taxon>
        <taxon>Daphnia</taxon>
        <taxon>Daphnia similis group</taxon>
    </lineage>
</organism>
<evidence type="ECO:0000313" key="7">
    <source>
        <dbReference type="EMBL" id="KAI9554780.1"/>
    </source>
</evidence>